<dbReference type="Proteomes" id="UP000801492">
    <property type="component" value="Unassembled WGS sequence"/>
</dbReference>
<keyword evidence="2" id="KW-1185">Reference proteome</keyword>
<comment type="caution">
    <text evidence="1">The sequence shown here is derived from an EMBL/GenBank/DDBJ whole genome shotgun (WGS) entry which is preliminary data.</text>
</comment>
<name>A0A8K0G781_IGNLU</name>
<dbReference type="AlphaFoldDB" id="A0A8K0G781"/>
<proteinExistence type="predicted"/>
<sequence length="117" mass="13175">MEEAGREEAEHGVAQRQVGEAEIPEIKVVADVLGLLLQKKHLQETSNLMLIDTCPEMFSKLAFIIHSLELNVRSLIQDVDSNVVEHFNSTVAKFVGGKRINFSLRLWTFCSSSLNYD</sequence>
<gene>
    <name evidence="1" type="ORF">ILUMI_18114</name>
</gene>
<dbReference type="OrthoDB" id="421276at2759"/>
<protein>
    <submittedName>
        <fullName evidence="1">Uncharacterized protein</fullName>
    </submittedName>
</protein>
<evidence type="ECO:0000313" key="1">
    <source>
        <dbReference type="EMBL" id="KAF2888058.1"/>
    </source>
</evidence>
<organism evidence="1 2">
    <name type="scientific">Ignelater luminosus</name>
    <name type="common">Cucubano</name>
    <name type="synonym">Pyrophorus luminosus</name>
    <dbReference type="NCBI Taxonomy" id="2038154"/>
    <lineage>
        <taxon>Eukaryota</taxon>
        <taxon>Metazoa</taxon>
        <taxon>Ecdysozoa</taxon>
        <taxon>Arthropoda</taxon>
        <taxon>Hexapoda</taxon>
        <taxon>Insecta</taxon>
        <taxon>Pterygota</taxon>
        <taxon>Neoptera</taxon>
        <taxon>Endopterygota</taxon>
        <taxon>Coleoptera</taxon>
        <taxon>Polyphaga</taxon>
        <taxon>Elateriformia</taxon>
        <taxon>Elateroidea</taxon>
        <taxon>Elateridae</taxon>
        <taxon>Agrypninae</taxon>
        <taxon>Pyrophorini</taxon>
        <taxon>Ignelater</taxon>
    </lineage>
</organism>
<dbReference type="EMBL" id="VTPC01080185">
    <property type="protein sequence ID" value="KAF2888058.1"/>
    <property type="molecule type" value="Genomic_DNA"/>
</dbReference>
<evidence type="ECO:0000313" key="2">
    <source>
        <dbReference type="Proteomes" id="UP000801492"/>
    </source>
</evidence>
<reference evidence="1" key="1">
    <citation type="submission" date="2019-08" db="EMBL/GenBank/DDBJ databases">
        <title>The genome of the North American firefly Photinus pyralis.</title>
        <authorList>
            <consortium name="Photinus pyralis genome working group"/>
            <person name="Fallon T.R."/>
            <person name="Sander Lower S.E."/>
            <person name="Weng J.-K."/>
        </authorList>
    </citation>
    <scope>NUCLEOTIDE SEQUENCE</scope>
    <source>
        <strain evidence="1">TRF0915ILg1</strain>
        <tissue evidence="1">Whole body</tissue>
    </source>
</reference>
<accession>A0A8K0G781</accession>